<gene>
    <name evidence="2" type="ORF">VP01_8581g1</name>
</gene>
<feature type="compositionally biased region" description="Polar residues" evidence="1">
    <location>
        <begin position="42"/>
        <end position="53"/>
    </location>
</feature>
<feature type="region of interest" description="Disordered" evidence="1">
    <location>
        <begin position="42"/>
        <end position="62"/>
    </location>
</feature>
<sequence>MSSQKRLGHQQGLQGYSGEDCTALIKIIKGILPREAMSGNVSTNVNQITPSRTTECHPTLGH</sequence>
<evidence type="ECO:0000256" key="1">
    <source>
        <dbReference type="SAM" id="MobiDB-lite"/>
    </source>
</evidence>
<name>A0A0L6U924_9BASI</name>
<protein>
    <submittedName>
        <fullName evidence="2">Uncharacterized protein</fullName>
    </submittedName>
</protein>
<reference evidence="2 3" key="1">
    <citation type="submission" date="2015-08" db="EMBL/GenBank/DDBJ databases">
        <title>Next Generation Sequencing and Analysis of the Genome of Puccinia sorghi L Schw, the Causal Agent of Maize Common Rust.</title>
        <authorList>
            <person name="Rochi L."/>
            <person name="Burguener G."/>
            <person name="Darino M."/>
            <person name="Turjanski A."/>
            <person name="Kreff E."/>
            <person name="Dieguez M.J."/>
            <person name="Sacco F."/>
        </authorList>
    </citation>
    <scope>NUCLEOTIDE SEQUENCE [LARGE SCALE GENOMIC DNA]</scope>
    <source>
        <strain evidence="2 3">RO10H11247</strain>
    </source>
</reference>
<dbReference type="AlphaFoldDB" id="A0A0L6U924"/>
<organism evidence="2 3">
    <name type="scientific">Puccinia sorghi</name>
    <dbReference type="NCBI Taxonomy" id="27349"/>
    <lineage>
        <taxon>Eukaryota</taxon>
        <taxon>Fungi</taxon>
        <taxon>Dikarya</taxon>
        <taxon>Basidiomycota</taxon>
        <taxon>Pucciniomycotina</taxon>
        <taxon>Pucciniomycetes</taxon>
        <taxon>Pucciniales</taxon>
        <taxon>Pucciniaceae</taxon>
        <taxon>Puccinia</taxon>
    </lineage>
</organism>
<evidence type="ECO:0000313" key="3">
    <source>
        <dbReference type="Proteomes" id="UP000037035"/>
    </source>
</evidence>
<keyword evidence="3" id="KW-1185">Reference proteome</keyword>
<proteinExistence type="predicted"/>
<evidence type="ECO:0000313" key="2">
    <source>
        <dbReference type="EMBL" id="KNZ45006.1"/>
    </source>
</evidence>
<dbReference type="OrthoDB" id="99432at2759"/>
<comment type="caution">
    <text evidence="2">The sequence shown here is derived from an EMBL/GenBank/DDBJ whole genome shotgun (WGS) entry which is preliminary data.</text>
</comment>
<dbReference type="VEuPathDB" id="FungiDB:VP01_8581g1"/>
<dbReference type="EMBL" id="LAVV01014139">
    <property type="protein sequence ID" value="KNZ45006.1"/>
    <property type="molecule type" value="Genomic_DNA"/>
</dbReference>
<accession>A0A0L6U924</accession>
<dbReference type="Proteomes" id="UP000037035">
    <property type="component" value="Unassembled WGS sequence"/>
</dbReference>